<proteinExistence type="predicted"/>
<gene>
    <name evidence="1" type="ORF">R1flu_008145</name>
</gene>
<organism evidence="1 2">
    <name type="scientific">Riccia fluitans</name>
    <dbReference type="NCBI Taxonomy" id="41844"/>
    <lineage>
        <taxon>Eukaryota</taxon>
        <taxon>Viridiplantae</taxon>
        <taxon>Streptophyta</taxon>
        <taxon>Embryophyta</taxon>
        <taxon>Marchantiophyta</taxon>
        <taxon>Marchantiopsida</taxon>
        <taxon>Marchantiidae</taxon>
        <taxon>Marchantiales</taxon>
        <taxon>Ricciaceae</taxon>
        <taxon>Riccia</taxon>
    </lineage>
</organism>
<reference evidence="1 2" key="1">
    <citation type="submission" date="2024-09" db="EMBL/GenBank/DDBJ databases">
        <title>Chromosome-scale assembly of Riccia fluitans.</title>
        <authorList>
            <person name="Paukszto L."/>
            <person name="Sawicki J."/>
            <person name="Karawczyk K."/>
            <person name="Piernik-Szablinska J."/>
            <person name="Szczecinska M."/>
            <person name="Mazdziarz M."/>
        </authorList>
    </citation>
    <scope>NUCLEOTIDE SEQUENCE [LARGE SCALE GENOMIC DNA]</scope>
    <source>
        <strain evidence="1">Rf_01</strain>
        <tissue evidence="1">Aerial parts of the thallus</tissue>
    </source>
</reference>
<dbReference type="EMBL" id="JBHFFA010000005">
    <property type="protein sequence ID" value="KAL2623900.1"/>
    <property type="molecule type" value="Genomic_DNA"/>
</dbReference>
<comment type="caution">
    <text evidence="1">The sequence shown here is derived from an EMBL/GenBank/DDBJ whole genome shotgun (WGS) entry which is preliminary data.</text>
</comment>
<accession>A0ABD1YBI4</accession>
<evidence type="ECO:0000313" key="1">
    <source>
        <dbReference type="EMBL" id="KAL2623900.1"/>
    </source>
</evidence>
<dbReference type="AlphaFoldDB" id="A0ABD1YBI4"/>
<evidence type="ECO:0008006" key="3">
    <source>
        <dbReference type="Google" id="ProtNLM"/>
    </source>
</evidence>
<sequence>MLRLNFQDISAASKGKDPDEDLELEETTVNGAPGDRDCVVKAEVWPHVAADPFVVLHLRIVNRVWRQFIETTLEWTALSMVRGGSRLQVSGLQRVRVLPEVDTAVLGMMAMYRRAWTVVVEDRVANRLAVSSSPVSIEF</sequence>
<keyword evidence="2" id="KW-1185">Reference proteome</keyword>
<protein>
    <recommendedName>
        <fullName evidence="3">F-box domain-containing protein</fullName>
    </recommendedName>
</protein>
<name>A0ABD1YBI4_9MARC</name>
<dbReference type="Proteomes" id="UP001605036">
    <property type="component" value="Unassembled WGS sequence"/>
</dbReference>
<evidence type="ECO:0000313" key="2">
    <source>
        <dbReference type="Proteomes" id="UP001605036"/>
    </source>
</evidence>